<dbReference type="OrthoDB" id="3687129at2759"/>
<evidence type="ECO:0000313" key="3">
    <source>
        <dbReference type="Proteomes" id="UP000016935"/>
    </source>
</evidence>
<sequence length="192" mass="21912">MSKTTSELAAKDALIQRLIDEKIAQAELIQKQRDIITQYLILDIEDFLAEAREKAEAVAAQEAFDAAANEPHRSTPNPAKQDILPHIQLSKCRYLHLGLYDNISVLKILRYQLHCLWEQWATNPYSLHASWYLVIMVLLWTWLIGSVVCGYYEAAPESGTMRLARLCRGVLGAIPPIVQFLLFLFPPLFVQF</sequence>
<dbReference type="HOGENOM" id="CLU_1415984_0_0_1"/>
<dbReference type="AlphaFoldDB" id="R0I649"/>
<dbReference type="Proteomes" id="UP000016935">
    <property type="component" value="Unassembled WGS sequence"/>
</dbReference>
<gene>
    <name evidence="2" type="ORF">SETTUDRAFT_35891</name>
</gene>
<accession>R0I649</accession>
<feature type="transmembrane region" description="Helical" evidence="1">
    <location>
        <begin position="166"/>
        <end position="189"/>
    </location>
</feature>
<feature type="transmembrane region" description="Helical" evidence="1">
    <location>
        <begin position="131"/>
        <end position="154"/>
    </location>
</feature>
<protein>
    <submittedName>
        <fullName evidence="2">Uncharacterized protein</fullName>
    </submittedName>
</protein>
<keyword evidence="1" id="KW-0472">Membrane</keyword>
<proteinExistence type="predicted"/>
<evidence type="ECO:0000313" key="2">
    <source>
        <dbReference type="EMBL" id="EOA81006.1"/>
    </source>
</evidence>
<dbReference type="GeneID" id="19404065"/>
<dbReference type="RefSeq" id="XP_008031259.1">
    <property type="nucleotide sequence ID" value="XM_008033068.1"/>
</dbReference>
<keyword evidence="3" id="KW-1185">Reference proteome</keyword>
<name>R0I649_EXST2</name>
<dbReference type="eggNOG" id="ENOG502RFVZ">
    <property type="taxonomic scope" value="Eukaryota"/>
</dbReference>
<dbReference type="EMBL" id="KB908877">
    <property type="protein sequence ID" value="EOA81006.1"/>
    <property type="molecule type" value="Genomic_DNA"/>
</dbReference>
<evidence type="ECO:0000256" key="1">
    <source>
        <dbReference type="SAM" id="Phobius"/>
    </source>
</evidence>
<reference evidence="2 3" key="1">
    <citation type="journal article" date="2012" name="PLoS Pathog.">
        <title>Diverse lifestyles and strategies of plant pathogenesis encoded in the genomes of eighteen Dothideomycetes fungi.</title>
        <authorList>
            <person name="Ohm R.A."/>
            <person name="Feau N."/>
            <person name="Henrissat B."/>
            <person name="Schoch C.L."/>
            <person name="Horwitz B.A."/>
            <person name="Barry K.W."/>
            <person name="Condon B.J."/>
            <person name="Copeland A.C."/>
            <person name="Dhillon B."/>
            <person name="Glaser F."/>
            <person name="Hesse C.N."/>
            <person name="Kosti I."/>
            <person name="LaButti K."/>
            <person name="Lindquist E.A."/>
            <person name="Lucas S."/>
            <person name="Salamov A.A."/>
            <person name="Bradshaw R.E."/>
            <person name="Ciuffetti L."/>
            <person name="Hamelin R.C."/>
            <person name="Kema G.H.J."/>
            <person name="Lawrence C."/>
            <person name="Scott J.A."/>
            <person name="Spatafora J.W."/>
            <person name="Turgeon B.G."/>
            <person name="de Wit P.J.G.M."/>
            <person name="Zhong S."/>
            <person name="Goodwin S.B."/>
            <person name="Grigoriev I.V."/>
        </authorList>
    </citation>
    <scope>NUCLEOTIDE SEQUENCE [LARGE SCALE GENOMIC DNA]</scope>
    <source>
        <strain evidence="3">28A</strain>
    </source>
</reference>
<reference evidence="2 3" key="2">
    <citation type="journal article" date="2013" name="PLoS Genet.">
        <title>Comparative genome structure, secondary metabolite, and effector coding capacity across Cochliobolus pathogens.</title>
        <authorList>
            <person name="Condon B.J."/>
            <person name="Leng Y."/>
            <person name="Wu D."/>
            <person name="Bushley K.E."/>
            <person name="Ohm R.A."/>
            <person name="Otillar R."/>
            <person name="Martin J."/>
            <person name="Schackwitz W."/>
            <person name="Grimwood J."/>
            <person name="MohdZainudin N."/>
            <person name="Xue C."/>
            <person name="Wang R."/>
            <person name="Manning V.A."/>
            <person name="Dhillon B."/>
            <person name="Tu Z.J."/>
            <person name="Steffenson B.J."/>
            <person name="Salamov A."/>
            <person name="Sun H."/>
            <person name="Lowry S."/>
            <person name="LaButti K."/>
            <person name="Han J."/>
            <person name="Copeland A."/>
            <person name="Lindquist E."/>
            <person name="Barry K."/>
            <person name="Schmutz J."/>
            <person name="Baker S.E."/>
            <person name="Ciuffetti L.M."/>
            <person name="Grigoriev I.V."/>
            <person name="Zhong S."/>
            <person name="Turgeon B.G."/>
        </authorList>
    </citation>
    <scope>NUCLEOTIDE SEQUENCE [LARGE SCALE GENOMIC DNA]</scope>
    <source>
        <strain evidence="3">28A</strain>
    </source>
</reference>
<keyword evidence="1" id="KW-1133">Transmembrane helix</keyword>
<organism evidence="2 3">
    <name type="scientific">Exserohilum turcicum (strain 28A)</name>
    <name type="common">Northern leaf blight fungus</name>
    <name type="synonym">Setosphaeria turcica</name>
    <dbReference type="NCBI Taxonomy" id="671987"/>
    <lineage>
        <taxon>Eukaryota</taxon>
        <taxon>Fungi</taxon>
        <taxon>Dikarya</taxon>
        <taxon>Ascomycota</taxon>
        <taxon>Pezizomycotina</taxon>
        <taxon>Dothideomycetes</taxon>
        <taxon>Pleosporomycetidae</taxon>
        <taxon>Pleosporales</taxon>
        <taxon>Pleosporineae</taxon>
        <taxon>Pleosporaceae</taxon>
        <taxon>Exserohilum</taxon>
    </lineage>
</organism>
<keyword evidence="1" id="KW-0812">Transmembrane</keyword>